<feature type="chain" id="PRO_5040164533" evidence="2">
    <location>
        <begin position="25"/>
        <end position="202"/>
    </location>
</feature>
<protein>
    <submittedName>
        <fullName evidence="3">Uncharacterized protein</fullName>
    </submittedName>
</protein>
<organism evidence="3 4">
    <name type="scientific">Thelonectria olida</name>
    <dbReference type="NCBI Taxonomy" id="1576542"/>
    <lineage>
        <taxon>Eukaryota</taxon>
        <taxon>Fungi</taxon>
        <taxon>Dikarya</taxon>
        <taxon>Ascomycota</taxon>
        <taxon>Pezizomycotina</taxon>
        <taxon>Sordariomycetes</taxon>
        <taxon>Hypocreomycetidae</taxon>
        <taxon>Hypocreales</taxon>
        <taxon>Nectriaceae</taxon>
        <taxon>Thelonectria</taxon>
    </lineage>
</organism>
<evidence type="ECO:0000313" key="3">
    <source>
        <dbReference type="EMBL" id="KAH6885271.1"/>
    </source>
</evidence>
<dbReference type="Proteomes" id="UP000777438">
    <property type="component" value="Unassembled WGS sequence"/>
</dbReference>
<feature type="signal peptide" evidence="2">
    <location>
        <begin position="1"/>
        <end position="24"/>
    </location>
</feature>
<proteinExistence type="predicted"/>
<evidence type="ECO:0000256" key="1">
    <source>
        <dbReference type="SAM" id="Phobius"/>
    </source>
</evidence>
<keyword evidence="2" id="KW-0732">Signal</keyword>
<name>A0A9P9AMQ4_9HYPO</name>
<reference evidence="3 4" key="1">
    <citation type="journal article" date="2021" name="Nat. Commun.">
        <title>Genetic determinants of endophytism in the Arabidopsis root mycobiome.</title>
        <authorList>
            <person name="Mesny F."/>
            <person name="Miyauchi S."/>
            <person name="Thiergart T."/>
            <person name="Pickel B."/>
            <person name="Atanasova L."/>
            <person name="Karlsson M."/>
            <person name="Huettel B."/>
            <person name="Barry K.W."/>
            <person name="Haridas S."/>
            <person name="Chen C."/>
            <person name="Bauer D."/>
            <person name="Andreopoulos W."/>
            <person name="Pangilinan J."/>
            <person name="LaButti K."/>
            <person name="Riley R."/>
            <person name="Lipzen A."/>
            <person name="Clum A."/>
            <person name="Drula E."/>
            <person name="Henrissat B."/>
            <person name="Kohler A."/>
            <person name="Grigoriev I.V."/>
            <person name="Martin F.M."/>
            <person name="Hacquard S."/>
        </authorList>
    </citation>
    <scope>NUCLEOTIDE SEQUENCE [LARGE SCALE GENOMIC DNA]</scope>
    <source>
        <strain evidence="3 4">MPI-CAGE-CH-0241</strain>
    </source>
</reference>
<keyword evidence="1" id="KW-0472">Membrane</keyword>
<dbReference type="AlphaFoldDB" id="A0A9P9AMQ4"/>
<dbReference type="EMBL" id="JAGPYM010000018">
    <property type="protein sequence ID" value="KAH6885271.1"/>
    <property type="molecule type" value="Genomic_DNA"/>
</dbReference>
<sequence>MKLWLVMRSPLSSLSSVALHLSLSDVPVSLWDFVSPCSPFPCLAVVLECLFHRRPPRTQSSPPCLFVHSLSPVQKVLAMVLSWPSFAFSLFLDFLPSFVLLLLPLKLWREAREIRDQRHAHTPPFSPKTITTTTTQQQKETRTIDARREMSAGLLLFISWSEHQSILQGSIAFGILLPGGIAARPRELTLHSRRHVSALLPV</sequence>
<keyword evidence="1" id="KW-1133">Transmembrane helix</keyword>
<evidence type="ECO:0000313" key="4">
    <source>
        <dbReference type="Proteomes" id="UP000777438"/>
    </source>
</evidence>
<keyword evidence="4" id="KW-1185">Reference proteome</keyword>
<accession>A0A9P9AMQ4</accession>
<gene>
    <name evidence="3" type="ORF">B0T10DRAFT_92068</name>
</gene>
<comment type="caution">
    <text evidence="3">The sequence shown here is derived from an EMBL/GenBank/DDBJ whole genome shotgun (WGS) entry which is preliminary data.</text>
</comment>
<evidence type="ECO:0000256" key="2">
    <source>
        <dbReference type="SAM" id="SignalP"/>
    </source>
</evidence>
<keyword evidence="1" id="KW-0812">Transmembrane</keyword>
<feature type="transmembrane region" description="Helical" evidence="1">
    <location>
        <begin position="86"/>
        <end position="108"/>
    </location>
</feature>